<name>A0A4S4MW87_9APHY</name>
<dbReference type="SUPFAM" id="SSF55545">
    <property type="entry name" value="beta-N-acetylhexosaminidase-like domain"/>
    <property type="match status" value="1"/>
</dbReference>
<dbReference type="Pfam" id="PF14845">
    <property type="entry name" value="Glycohydro_20b2"/>
    <property type="match status" value="1"/>
</dbReference>
<gene>
    <name evidence="11" type="ORF">EUX98_g6530</name>
</gene>
<feature type="domain" description="Beta-hexosaminidase eukaryotic type N-terminal" evidence="10">
    <location>
        <begin position="64"/>
        <end position="196"/>
    </location>
</feature>
<comment type="catalytic activity">
    <reaction evidence="1 7">
        <text>Hydrolysis of terminal non-reducing N-acetyl-D-hexosamine residues in N-acetyl-beta-D-hexosaminides.</text>
        <dbReference type="EC" id="3.2.1.52"/>
    </reaction>
</comment>
<comment type="caution">
    <text evidence="11">The sequence shown here is derived from an EMBL/GenBank/DDBJ whole genome shotgun (WGS) entry which is preliminary data.</text>
</comment>
<dbReference type="PRINTS" id="PR00738">
    <property type="entry name" value="GLHYDRLASE20"/>
</dbReference>
<dbReference type="InterPro" id="IPR025705">
    <property type="entry name" value="Beta_hexosaminidase_sua/sub"/>
</dbReference>
<keyword evidence="12" id="KW-1185">Reference proteome</keyword>
<dbReference type="AlphaFoldDB" id="A0A4S4MW87"/>
<dbReference type="Gene3D" id="3.30.379.10">
    <property type="entry name" value="Chitobiase/beta-hexosaminidase domain 2-like"/>
    <property type="match status" value="1"/>
</dbReference>
<dbReference type="PANTHER" id="PTHR22600">
    <property type="entry name" value="BETA-HEXOSAMINIDASE"/>
    <property type="match status" value="1"/>
</dbReference>
<evidence type="ECO:0000313" key="12">
    <source>
        <dbReference type="Proteomes" id="UP000308730"/>
    </source>
</evidence>
<evidence type="ECO:0000259" key="9">
    <source>
        <dbReference type="Pfam" id="PF00728"/>
    </source>
</evidence>
<dbReference type="Gene3D" id="3.20.20.80">
    <property type="entry name" value="Glycosidases"/>
    <property type="match status" value="1"/>
</dbReference>
<evidence type="ECO:0000256" key="4">
    <source>
        <dbReference type="ARBA" id="ARBA00022801"/>
    </source>
</evidence>
<keyword evidence="4 7" id="KW-0378">Hydrolase</keyword>
<keyword evidence="5" id="KW-0325">Glycoprotein</keyword>
<dbReference type="Proteomes" id="UP000308730">
    <property type="component" value="Unassembled WGS sequence"/>
</dbReference>
<dbReference type="InterPro" id="IPR017853">
    <property type="entry name" value="GH"/>
</dbReference>
<feature type="domain" description="Glycoside hydrolase family 20 catalytic" evidence="9">
    <location>
        <begin position="219"/>
        <end position="499"/>
    </location>
</feature>
<proteinExistence type="inferred from homology"/>
<dbReference type="GO" id="GO:0005975">
    <property type="term" value="P:carbohydrate metabolic process"/>
    <property type="evidence" value="ECO:0007669"/>
    <property type="project" value="InterPro"/>
</dbReference>
<evidence type="ECO:0000313" key="11">
    <source>
        <dbReference type="EMBL" id="THH27650.1"/>
    </source>
</evidence>
<evidence type="ECO:0000256" key="8">
    <source>
        <dbReference type="PIRSR" id="PIRSR001093-1"/>
    </source>
</evidence>
<keyword evidence="3" id="KW-0732">Signal</keyword>
<evidence type="ECO:0000256" key="1">
    <source>
        <dbReference type="ARBA" id="ARBA00001231"/>
    </source>
</evidence>
<dbReference type="EMBL" id="SGPM01000235">
    <property type="protein sequence ID" value="THH27650.1"/>
    <property type="molecule type" value="Genomic_DNA"/>
</dbReference>
<dbReference type="InterPro" id="IPR029019">
    <property type="entry name" value="HEX_eukaryotic_N"/>
</dbReference>
<evidence type="ECO:0000256" key="6">
    <source>
        <dbReference type="ARBA" id="ARBA00023295"/>
    </source>
</evidence>
<feature type="active site" description="Proton donor" evidence="8">
    <location>
        <position position="378"/>
    </location>
</feature>
<protein>
    <recommendedName>
        <fullName evidence="7">Beta-hexosaminidase</fullName>
        <ecNumber evidence="7">3.2.1.52</ecNumber>
    </recommendedName>
</protein>
<comment type="similarity">
    <text evidence="2 7">Belongs to the glycosyl hydrolase 20 family.</text>
</comment>
<evidence type="ECO:0000256" key="2">
    <source>
        <dbReference type="ARBA" id="ARBA00006285"/>
    </source>
</evidence>
<evidence type="ECO:0000256" key="3">
    <source>
        <dbReference type="ARBA" id="ARBA00022729"/>
    </source>
</evidence>
<dbReference type="InterPro" id="IPR029018">
    <property type="entry name" value="Hex-like_dom2"/>
</dbReference>
<dbReference type="InterPro" id="IPR015883">
    <property type="entry name" value="Glyco_hydro_20_cat"/>
</dbReference>
<dbReference type="Pfam" id="PF00728">
    <property type="entry name" value="Glyco_hydro_20"/>
    <property type="match status" value="1"/>
</dbReference>
<evidence type="ECO:0000256" key="7">
    <source>
        <dbReference type="PIRNR" id="PIRNR001093"/>
    </source>
</evidence>
<dbReference type="GO" id="GO:0016020">
    <property type="term" value="C:membrane"/>
    <property type="evidence" value="ECO:0007669"/>
    <property type="project" value="TreeGrafter"/>
</dbReference>
<organism evidence="11 12">
    <name type="scientific">Antrodiella citrinella</name>
    <dbReference type="NCBI Taxonomy" id="2447956"/>
    <lineage>
        <taxon>Eukaryota</taxon>
        <taxon>Fungi</taxon>
        <taxon>Dikarya</taxon>
        <taxon>Basidiomycota</taxon>
        <taxon>Agaricomycotina</taxon>
        <taxon>Agaricomycetes</taxon>
        <taxon>Polyporales</taxon>
        <taxon>Steccherinaceae</taxon>
        <taxon>Antrodiella</taxon>
    </lineage>
</organism>
<dbReference type="PIRSF" id="PIRSF001093">
    <property type="entry name" value="B-hxosamndse_ab_euk"/>
    <property type="match status" value="1"/>
</dbReference>
<dbReference type="EC" id="3.2.1.52" evidence="7"/>
<keyword evidence="6 7" id="KW-0326">Glycosidase</keyword>
<dbReference type="OrthoDB" id="428480at2759"/>
<dbReference type="PANTHER" id="PTHR22600:SF26">
    <property type="entry name" value="BETA-N-ACETYLHEXOSAMINIDASE"/>
    <property type="match status" value="1"/>
</dbReference>
<dbReference type="GO" id="GO:0030203">
    <property type="term" value="P:glycosaminoglycan metabolic process"/>
    <property type="evidence" value="ECO:0007669"/>
    <property type="project" value="TreeGrafter"/>
</dbReference>
<evidence type="ECO:0000256" key="5">
    <source>
        <dbReference type="ARBA" id="ARBA00023180"/>
    </source>
</evidence>
<evidence type="ECO:0000259" key="10">
    <source>
        <dbReference type="Pfam" id="PF14845"/>
    </source>
</evidence>
<dbReference type="SUPFAM" id="SSF51445">
    <property type="entry name" value="(Trans)glycosidases"/>
    <property type="match status" value="1"/>
</dbReference>
<accession>A0A4S4MW87</accession>
<sequence length="551" mass="59865">MATATLSPLDSFRLASDGFVLRSQPKELQNGHVTSLQEDLVIILQIVCYSVICGGEEIKAVWGLWPIPKTLTTGNTSLILSSNFQINVNVAHAPSDLSSAVQRTKTNLKNDNLTRLVVGGGAADAQAIQHAKTISCLTLSLTKGAVVRSISAEAIRPIDSRSEEYALSVPADGSSATLTANSTLGLLRGLTTFEQLWYFTNNEIYSIEMPVEITDFPAYPYRGFMLDTSRNFFPVSDIKRTLDAMSMTKINTLHLHVTDSQSFPLQIPGFTEVSTKGAYSPEQVFTPADVQDIVSYAGERGIDVLVEIDTPGHTAIIAESHPEHVACSQATPWSSFANEPPAGQLRLASPATANFTAELISAAAQMFPSSFFSTGGDEVNENCYTQDPETQQILNATGQTLEQALNAFTQATHGALEKLGKTPVVWEEMVLDHNITLSNETVVMVWISSANAAAVAEKNFRLVHGPSDYFYLDCGAGEWIGDDPTGNSWCDPFKTWSNVSVPHIIYSANNSILMDDSHTPSIPWPISQMPTHISFLEVNSFSGPNNPLRRT</sequence>
<reference evidence="11 12" key="1">
    <citation type="submission" date="2019-02" db="EMBL/GenBank/DDBJ databases">
        <title>Genome sequencing of the rare red list fungi Antrodiella citrinella (Flaviporus citrinellus).</title>
        <authorList>
            <person name="Buettner E."/>
            <person name="Kellner H."/>
        </authorList>
    </citation>
    <scope>NUCLEOTIDE SEQUENCE [LARGE SCALE GENOMIC DNA]</scope>
    <source>
        <strain evidence="11 12">DSM 108506</strain>
    </source>
</reference>
<dbReference type="GO" id="GO:0004563">
    <property type="term" value="F:beta-N-acetylhexosaminidase activity"/>
    <property type="evidence" value="ECO:0007669"/>
    <property type="project" value="UniProtKB-EC"/>
</dbReference>